<keyword evidence="5" id="KW-0564">Palmitate</keyword>
<evidence type="ECO:0000256" key="1">
    <source>
        <dbReference type="ARBA" id="ARBA00004193"/>
    </source>
</evidence>
<comment type="subcellular location">
    <subcellularLocation>
        <location evidence="1">Cell membrane</location>
        <topology evidence="1">Lipid-anchor</topology>
    </subcellularLocation>
</comment>
<evidence type="ECO:0000256" key="9">
    <source>
        <dbReference type="SAM" id="SignalP"/>
    </source>
</evidence>
<accession>A0ABW4LS15</accession>
<dbReference type="PANTHER" id="PTHR30532:SF29">
    <property type="entry name" value="FE(3+) DICITRATE-BINDING PERIPLASMIC PROTEIN"/>
    <property type="match status" value="1"/>
</dbReference>
<proteinExistence type="inferred from homology"/>
<dbReference type="CDD" id="cd01146">
    <property type="entry name" value="FhuD"/>
    <property type="match status" value="1"/>
</dbReference>
<keyword evidence="4 9" id="KW-0732">Signal</keyword>
<evidence type="ECO:0000256" key="8">
    <source>
        <dbReference type="SAM" id="MobiDB-lite"/>
    </source>
</evidence>
<dbReference type="PROSITE" id="PS50983">
    <property type="entry name" value="FE_B12_PBP"/>
    <property type="match status" value="1"/>
</dbReference>
<dbReference type="InterPro" id="IPR002491">
    <property type="entry name" value="ABC_transptr_periplasmic_BD"/>
</dbReference>
<feature type="domain" description="Fe/B12 periplasmic-binding" evidence="10">
    <location>
        <begin position="70"/>
        <end position="329"/>
    </location>
</feature>
<gene>
    <name evidence="11" type="ORF">ACFSCX_15120</name>
</gene>
<dbReference type="RefSeq" id="WP_377929085.1">
    <property type="nucleotide sequence ID" value="NZ_JBHUEM010000024.1"/>
</dbReference>
<organism evidence="11 12">
    <name type="scientific">Bacillus salitolerans</name>
    <dbReference type="NCBI Taxonomy" id="1437434"/>
    <lineage>
        <taxon>Bacteria</taxon>
        <taxon>Bacillati</taxon>
        <taxon>Bacillota</taxon>
        <taxon>Bacilli</taxon>
        <taxon>Bacillales</taxon>
        <taxon>Bacillaceae</taxon>
        <taxon>Bacillus</taxon>
    </lineage>
</organism>
<comment type="similarity">
    <text evidence="2">Belongs to the bacterial solute-binding protein 8 family.</text>
</comment>
<feature type="chain" id="PRO_5046636735" evidence="9">
    <location>
        <begin position="19"/>
        <end position="329"/>
    </location>
</feature>
<feature type="region of interest" description="Disordered" evidence="8">
    <location>
        <begin position="26"/>
        <end position="51"/>
    </location>
</feature>
<keyword evidence="12" id="KW-1185">Reference proteome</keyword>
<evidence type="ECO:0000256" key="2">
    <source>
        <dbReference type="ARBA" id="ARBA00008814"/>
    </source>
</evidence>
<dbReference type="Pfam" id="PF01497">
    <property type="entry name" value="Peripla_BP_2"/>
    <property type="match status" value="1"/>
</dbReference>
<evidence type="ECO:0000259" key="10">
    <source>
        <dbReference type="PROSITE" id="PS50983"/>
    </source>
</evidence>
<feature type="signal peptide" evidence="9">
    <location>
        <begin position="1"/>
        <end position="18"/>
    </location>
</feature>
<evidence type="ECO:0000256" key="5">
    <source>
        <dbReference type="ARBA" id="ARBA00023139"/>
    </source>
</evidence>
<evidence type="ECO:0000256" key="7">
    <source>
        <dbReference type="SAM" id="Coils"/>
    </source>
</evidence>
<evidence type="ECO:0000313" key="12">
    <source>
        <dbReference type="Proteomes" id="UP001597214"/>
    </source>
</evidence>
<feature type="coiled-coil region" evidence="7">
    <location>
        <begin position="174"/>
        <end position="201"/>
    </location>
</feature>
<keyword evidence="7" id="KW-0175">Coiled coil</keyword>
<dbReference type="PANTHER" id="PTHR30532">
    <property type="entry name" value="IRON III DICITRATE-BINDING PERIPLASMIC PROTEIN"/>
    <property type="match status" value="1"/>
</dbReference>
<protein>
    <submittedName>
        <fullName evidence="11">Fe(3+) dicitrate ABC transporter substrate-binding protein</fullName>
    </submittedName>
</protein>
<evidence type="ECO:0000256" key="6">
    <source>
        <dbReference type="ARBA" id="ARBA00023288"/>
    </source>
</evidence>
<sequence length="329" mass="36152">MNKKLSFLLTLVAMLTFAIILSGCGTSQTTSDQSQKEEEQVDENTDQDTQGTRVITHEMGETEITGTPTRVVVLEFSFVDALASLGITPVGIADDGDSERIIGPIAEQIGEYTSVGARKEPSLEIIASLKPDLIIADLKRHKDSYEEFSKIAPTIVLSSLSADYKQNIEAFPVIAEALGATEQAEARLAKHEEMINELKVKIPADESRTFLPAVVTETGFHAHSSTSYTGSLLETLGFKNAIQGTGVEDATNKIDLETLIEHNPDILFLMTSGGETIVNEWKQNPLWQEINAVKNGNVYEVDQNEWSRFRGLIAAELIVEDTIHHLYSE</sequence>
<reference evidence="12" key="1">
    <citation type="journal article" date="2019" name="Int. J. Syst. Evol. Microbiol.">
        <title>The Global Catalogue of Microorganisms (GCM) 10K type strain sequencing project: providing services to taxonomists for standard genome sequencing and annotation.</title>
        <authorList>
            <consortium name="The Broad Institute Genomics Platform"/>
            <consortium name="The Broad Institute Genome Sequencing Center for Infectious Disease"/>
            <person name="Wu L."/>
            <person name="Ma J."/>
        </authorList>
    </citation>
    <scope>NUCLEOTIDE SEQUENCE [LARGE SCALE GENOMIC DNA]</scope>
    <source>
        <strain evidence="12">CCUG 49339</strain>
    </source>
</reference>
<evidence type="ECO:0000256" key="4">
    <source>
        <dbReference type="ARBA" id="ARBA00022729"/>
    </source>
</evidence>
<keyword evidence="6" id="KW-0449">Lipoprotein</keyword>
<dbReference type="Proteomes" id="UP001597214">
    <property type="component" value="Unassembled WGS sequence"/>
</dbReference>
<evidence type="ECO:0000256" key="3">
    <source>
        <dbReference type="ARBA" id="ARBA00022448"/>
    </source>
</evidence>
<dbReference type="NCBIfam" id="NF008501">
    <property type="entry name" value="PRK11411.1"/>
    <property type="match status" value="1"/>
</dbReference>
<dbReference type="InterPro" id="IPR051313">
    <property type="entry name" value="Bact_iron-sidero_bind"/>
</dbReference>
<dbReference type="PROSITE" id="PS51257">
    <property type="entry name" value="PROKAR_LIPOPROTEIN"/>
    <property type="match status" value="1"/>
</dbReference>
<keyword evidence="3" id="KW-0813">Transport</keyword>
<dbReference type="SUPFAM" id="SSF53807">
    <property type="entry name" value="Helical backbone' metal receptor"/>
    <property type="match status" value="1"/>
</dbReference>
<comment type="caution">
    <text evidence="11">The sequence shown here is derived from an EMBL/GenBank/DDBJ whole genome shotgun (WGS) entry which is preliminary data.</text>
</comment>
<dbReference type="Gene3D" id="3.40.50.1980">
    <property type="entry name" value="Nitrogenase molybdenum iron protein domain"/>
    <property type="match status" value="2"/>
</dbReference>
<evidence type="ECO:0000313" key="11">
    <source>
        <dbReference type="EMBL" id="MFD1737866.1"/>
    </source>
</evidence>
<name>A0ABW4LS15_9BACI</name>
<dbReference type="EMBL" id="JBHUEM010000024">
    <property type="protein sequence ID" value="MFD1737866.1"/>
    <property type="molecule type" value="Genomic_DNA"/>
</dbReference>